<dbReference type="PANTHER" id="PTHR13510:SF44">
    <property type="entry name" value="RABENOSYN-5"/>
    <property type="match status" value="1"/>
</dbReference>
<dbReference type="InterPro" id="IPR023393">
    <property type="entry name" value="START-like_dom_sf"/>
</dbReference>
<protein>
    <recommendedName>
        <fullName evidence="4">FYVE-type domain-containing protein</fullName>
    </recommendedName>
</protein>
<comment type="caution">
    <text evidence="2">The sequence shown here is derived from an EMBL/GenBank/DDBJ whole genome shotgun (WGS) entry which is preliminary data.</text>
</comment>
<dbReference type="SUPFAM" id="SSF55961">
    <property type="entry name" value="Bet v1-like"/>
    <property type="match status" value="1"/>
</dbReference>
<keyword evidence="3" id="KW-1185">Reference proteome</keyword>
<dbReference type="OrthoDB" id="79097at2759"/>
<accession>A0A225WAP6</accession>
<dbReference type="Proteomes" id="UP000198211">
    <property type="component" value="Unassembled WGS sequence"/>
</dbReference>
<gene>
    <name evidence="2" type="ORF">PHMEG_00012488</name>
</gene>
<dbReference type="CDD" id="cd00065">
    <property type="entry name" value="FYVE_like_SF"/>
    <property type="match status" value="1"/>
</dbReference>
<feature type="compositionally biased region" description="Polar residues" evidence="1">
    <location>
        <begin position="516"/>
        <end position="533"/>
    </location>
</feature>
<feature type="compositionally biased region" description="Basic and acidic residues" evidence="1">
    <location>
        <begin position="453"/>
        <end position="467"/>
    </location>
</feature>
<dbReference type="PANTHER" id="PTHR13510">
    <property type="entry name" value="FYVE-FINGER-CONTAINING RAB5 EFFECTOR PROTEIN RABENOSYN-5-RELATED"/>
    <property type="match status" value="1"/>
</dbReference>
<reference evidence="3" key="1">
    <citation type="submission" date="2017-03" db="EMBL/GenBank/DDBJ databases">
        <title>Phytopthora megakarya and P. palmivora, two closely related causual agents of cacao black pod achieved similar genome size and gene model numbers by different mechanisms.</title>
        <authorList>
            <person name="Ali S."/>
            <person name="Shao J."/>
            <person name="Larry D.J."/>
            <person name="Kronmiller B."/>
            <person name="Shen D."/>
            <person name="Strem M.D."/>
            <person name="Melnick R.L."/>
            <person name="Guiltinan M.J."/>
            <person name="Tyler B.M."/>
            <person name="Meinhardt L.W."/>
            <person name="Bailey B.A."/>
        </authorList>
    </citation>
    <scope>NUCLEOTIDE SEQUENCE [LARGE SCALE GENOMIC DNA]</scope>
    <source>
        <strain evidence="3">zdho120</strain>
    </source>
</reference>
<dbReference type="EMBL" id="NBNE01001422">
    <property type="protein sequence ID" value="OWZ14087.1"/>
    <property type="molecule type" value="Genomic_DNA"/>
</dbReference>
<feature type="region of interest" description="Disordered" evidence="1">
    <location>
        <begin position="601"/>
        <end position="623"/>
    </location>
</feature>
<feature type="region of interest" description="Disordered" evidence="1">
    <location>
        <begin position="413"/>
        <end position="533"/>
    </location>
</feature>
<feature type="compositionally biased region" description="Polar residues" evidence="1">
    <location>
        <begin position="424"/>
        <end position="434"/>
    </location>
</feature>
<evidence type="ECO:0000313" key="2">
    <source>
        <dbReference type="EMBL" id="OWZ14087.1"/>
    </source>
</evidence>
<organism evidence="2 3">
    <name type="scientific">Phytophthora megakarya</name>
    <dbReference type="NCBI Taxonomy" id="4795"/>
    <lineage>
        <taxon>Eukaryota</taxon>
        <taxon>Sar</taxon>
        <taxon>Stramenopiles</taxon>
        <taxon>Oomycota</taxon>
        <taxon>Peronosporomycetes</taxon>
        <taxon>Peronosporales</taxon>
        <taxon>Peronosporaceae</taxon>
        <taxon>Phytophthora</taxon>
    </lineage>
</organism>
<name>A0A225WAP6_9STRA</name>
<dbReference type="Gene3D" id="3.30.530.20">
    <property type="match status" value="1"/>
</dbReference>
<evidence type="ECO:0008006" key="4">
    <source>
        <dbReference type="Google" id="ProtNLM"/>
    </source>
</evidence>
<dbReference type="AlphaFoldDB" id="A0A225WAP6"/>
<feature type="region of interest" description="Disordered" evidence="1">
    <location>
        <begin position="354"/>
        <end position="379"/>
    </location>
</feature>
<feature type="compositionally biased region" description="Polar residues" evidence="1">
    <location>
        <begin position="477"/>
        <end position="487"/>
    </location>
</feature>
<evidence type="ECO:0000313" key="3">
    <source>
        <dbReference type="Proteomes" id="UP000198211"/>
    </source>
</evidence>
<proteinExistence type="predicted"/>
<evidence type="ECO:0000256" key="1">
    <source>
        <dbReference type="SAM" id="MobiDB-lite"/>
    </source>
</evidence>
<sequence length="639" mass="71770">MTENIPPFPQIQLTPEEQARYDRNVTSFLCDAVAEYSSQSGQTNEDAWIHVRRRKQLSIYKSVYGTRDPQVTLFKGTGLIHGPIQDVMDGLYCDTTDDLRACKTMLKYKLVDGSIMNVTERRSADAPYRFAGIKWFAGKTAWGLSKHRDVLAYERMGTTTDANGNELAYHVLHSIDHPDWPIDAIKGIKREHQVTCFLYRNHDDTHVETFIWSTVYNLDSVAQRLAEYVVAGTLLNVTDCVKSARAKKYSMLMKHAQSNKWPASSLCHICYGRSFISTNRPCAGCFQSVCKSCSDYRFIFHIDAKTGRPHQQRFCKLCINNTVIIDSLNFEASIKKARTENAETDTQVERVALRGPKKVSSQKNVLKSSAKSDAKSRSVADTSLRSNYLDWASDWSSQDDDDDEYLRERVAAGRDRAKSKGNRSNRSDTVSLSDLDSEDKFSPYPATPQSHKHQTEGRNKRVLENRGQKQRRPSAYQEPQQYQSPLDQYTAPRKQHEPRYNPQGYPAPLPPFRAPYQSSEPKTPSSARSFTVISSDSDDGAEIAALPFEESGLGLSRFDLGVVNAAPVSESGLGLSRFDLGVVNAAPAPEVDILELSMCSDDGGRPHSRRAPRYGRTSHADKDGFLSDLYSLSRSRIHG</sequence>
<dbReference type="InterPro" id="IPR052727">
    <property type="entry name" value="Rab4/Rab5_effector"/>
</dbReference>